<dbReference type="PANTHER" id="PTHR42809">
    <property type="entry name" value="FLAVODOXIN 2"/>
    <property type="match status" value="1"/>
</dbReference>
<dbReference type="InterPro" id="IPR029039">
    <property type="entry name" value="Flavoprotein-like_sf"/>
</dbReference>
<evidence type="ECO:0000256" key="3">
    <source>
        <dbReference type="ARBA" id="ARBA00005267"/>
    </source>
</evidence>
<dbReference type="Proteomes" id="UP000823614">
    <property type="component" value="Unassembled WGS sequence"/>
</dbReference>
<keyword evidence="5" id="KW-0285">Flavoprotein</keyword>
<proteinExistence type="inferred from homology"/>
<reference evidence="9" key="2">
    <citation type="journal article" date="2021" name="PeerJ">
        <title>Extensive microbial diversity within the chicken gut microbiome revealed by metagenomics and culture.</title>
        <authorList>
            <person name="Gilroy R."/>
            <person name="Ravi A."/>
            <person name="Getino M."/>
            <person name="Pursley I."/>
            <person name="Horton D.L."/>
            <person name="Alikhan N.F."/>
            <person name="Baker D."/>
            <person name="Gharbi K."/>
            <person name="Hall N."/>
            <person name="Watson M."/>
            <person name="Adriaenssens E.M."/>
            <person name="Foster-Nyarko E."/>
            <person name="Jarju S."/>
            <person name="Secka A."/>
            <person name="Antonio M."/>
            <person name="Oren A."/>
            <person name="Chaudhuri R.R."/>
            <person name="La Ragione R."/>
            <person name="Hildebrand F."/>
            <person name="Pallen M.J."/>
        </authorList>
    </citation>
    <scope>NUCLEOTIDE SEQUENCE</scope>
    <source>
        <strain evidence="9">C6-149</strain>
    </source>
</reference>
<evidence type="ECO:0000313" key="10">
    <source>
        <dbReference type="Proteomes" id="UP000823614"/>
    </source>
</evidence>
<protein>
    <submittedName>
        <fullName evidence="9">Flavodoxin</fullName>
    </submittedName>
</protein>
<dbReference type="NCBIfam" id="NF005587">
    <property type="entry name" value="PRK07308.1"/>
    <property type="match status" value="1"/>
</dbReference>
<gene>
    <name evidence="9" type="ORF">IAA89_03030</name>
</gene>
<name>A0A9D9E5R3_9LACO</name>
<evidence type="ECO:0000256" key="4">
    <source>
        <dbReference type="ARBA" id="ARBA00022448"/>
    </source>
</evidence>
<dbReference type="GO" id="GO:0016651">
    <property type="term" value="F:oxidoreductase activity, acting on NAD(P)H"/>
    <property type="evidence" value="ECO:0007669"/>
    <property type="project" value="UniProtKB-ARBA"/>
</dbReference>
<accession>A0A9D9E5R3</accession>
<comment type="similarity">
    <text evidence="3">Belongs to the flavodoxin family.</text>
</comment>
<dbReference type="PANTHER" id="PTHR42809:SF1">
    <property type="entry name" value="FLAVODOXIN 1"/>
    <property type="match status" value="1"/>
</dbReference>
<reference evidence="9" key="1">
    <citation type="submission" date="2020-10" db="EMBL/GenBank/DDBJ databases">
        <authorList>
            <person name="Gilroy R."/>
        </authorList>
    </citation>
    <scope>NUCLEOTIDE SEQUENCE</scope>
    <source>
        <strain evidence="9">C6-149</strain>
    </source>
</reference>
<keyword evidence="6" id="KW-0288">FMN</keyword>
<evidence type="ECO:0000256" key="2">
    <source>
        <dbReference type="ARBA" id="ARBA00003297"/>
    </source>
</evidence>
<evidence type="ECO:0000256" key="1">
    <source>
        <dbReference type="ARBA" id="ARBA00001917"/>
    </source>
</evidence>
<evidence type="ECO:0000256" key="7">
    <source>
        <dbReference type="ARBA" id="ARBA00022982"/>
    </source>
</evidence>
<comment type="function">
    <text evidence="2">Low-potential electron donor to a number of redox enzymes.</text>
</comment>
<evidence type="ECO:0000256" key="5">
    <source>
        <dbReference type="ARBA" id="ARBA00022630"/>
    </source>
</evidence>
<dbReference type="InterPro" id="IPR050619">
    <property type="entry name" value="Flavodoxin"/>
</dbReference>
<dbReference type="InterPro" id="IPR008254">
    <property type="entry name" value="Flavodoxin/NO_synth"/>
</dbReference>
<evidence type="ECO:0000256" key="6">
    <source>
        <dbReference type="ARBA" id="ARBA00022643"/>
    </source>
</evidence>
<comment type="caution">
    <text evidence="9">The sequence shown here is derived from an EMBL/GenBank/DDBJ whole genome shotgun (WGS) entry which is preliminary data.</text>
</comment>
<dbReference type="EMBL" id="JADIMP010000051">
    <property type="protein sequence ID" value="MBO8441403.1"/>
    <property type="molecule type" value="Genomic_DNA"/>
</dbReference>
<comment type="cofactor">
    <cofactor evidence="1">
        <name>FMN</name>
        <dbReference type="ChEBI" id="CHEBI:58210"/>
    </cofactor>
</comment>
<dbReference type="Pfam" id="PF00258">
    <property type="entry name" value="Flavodoxin_1"/>
    <property type="match status" value="1"/>
</dbReference>
<dbReference type="Gene3D" id="3.40.50.360">
    <property type="match status" value="1"/>
</dbReference>
<dbReference type="PROSITE" id="PS50902">
    <property type="entry name" value="FLAVODOXIN_LIKE"/>
    <property type="match status" value="1"/>
</dbReference>
<evidence type="ECO:0000313" key="9">
    <source>
        <dbReference type="EMBL" id="MBO8441403.1"/>
    </source>
</evidence>
<keyword evidence="7" id="KW-0249">Electron transport</keyword>
<keyword evidence="4" id="KW-0813">Transport</keyword>
<dbReference type="GO" id="GO:0010181">
    <property type="term" value="F:FMN binding"/>
    <property type="evidence" value="ECO:0007669"/>
    <property type="project" value="InterPro"/>
</dbReference>
<organism evidence="9 10">
    <name type="scientific">Candidatus Gallilactobacillus intestinavium</name>
    <dbReference type="NCBI Taxonomy" id="2840838"/>
    <lineage>
        <taxon>Bacteria</taxon>
        <taxon>Bacillati</taxon>
        <taxon>Bacillota</taxon>
        <taxon>Bacilli</taxon>
        <taxon>Lactobacillales</taxon>
        <taxon>Lactobacillaceae</taxon>
        <taxon>Lactobacillaceae incertae sedis</taxon>
        <taxon>Candidatus Gallilactobacillus</taxon>
    </lineage>
</organism>
<evidence type="ECO:0000259" key="8">
    <source>
        <dbReference type="PROSITE" id="PS50902"/>
    </source>
</evidence>
<dbReference type="SUPFAM" id="SSF52218">
    <property type="entry name" value="Flavoproteins"/>
    <property type="match status" value="1"/>
</dbReference>
<feature type="domain" description="Flavodoxin-like" evidence="8">
    <location>
        <begin position="4"/>
        <end position="144"/>
    </location>
</feature>
<sequence length="149" mass="16692">MMKAEVIFATITGNNEDIADIITEDLEDHGIETKEEEISQIDPSEFKDVDICIVTPYTYDEGHLPEEGLDFFEDLGQLDLSNKVFGVAGSGDTAYGEFFCTAVDKFEEQFKKTGAIQGSKSLKINLEPDEKDIKDLDLFVENIINKIQN</sequence>
<dbReference type="AlphaFoldDB" id="A0A9D9E5R3"/>